<dbReference type="InterPro" id="IPR018247">
    <property type="entry name" value="EF_Hand_1_Ca_BS"/>
</dbReference>
<keyword evidence="4" id="KW-0106">Calcium</keyword>
<evidence type="ECO:0000313" key="7">
    <source>
        <dbReference type="Proteomes" id="UP000032180"/>
    </source>
</evidence>
<accession>A0A0D9XNZ2</accession>
<evidence type="ECO:0000259" key="5">
    <source>
        <dbReference type="PROSITE" id="PS50222"/>
    </source>
</evidence>
<keyword evidence="2" id="KW-0479">Metal-binding</keyword>
<dbReference type="InterPro" id="IPR039647">
    <property type="entry name" value="EF_hand_pair_protein_CML-like"/>
</dbReference>
<comment type="function">
    <text evidence="1">Potential calcium sensor.</text>
</comment>
<reference evidence="6" key="3">
    <citation type="submission" date="2015-04" db="UniProtKB">
        <authorList>
            <consortium name="EnsemblPlants"/>
        </authorList>
    </citation>
    <scope>IDENTIFICATION</scope>
</reference>
<dbReference type="GO" id="GO:0005509">
    <property type="term" value="F:calcium ion binding"/>
    <property type="evidence" value="ECO:0007669"/>
    <property type="project" value="InterPro"/>
</dbReference>
<evidence type="ECO:0000256" key="3">
    <source>
        <dbReference type="ARBA" id="ARBA00022737"/>
    </source>
</evidence>
<feature type="domain" description="EF-hand" evidence="5">
    <location>
        <begin position="31"/>
        <end position="66"/>
    </location>
</feature>
<dbReference type="PROSITE" id="PS00018">
    <property type="entry name" value="EF_HAND_1"/>
    <property type="match status" value="2"/>
</dbReference>
<dbReference type="PROSITE" id="PS50222">
    <property type="entry name" value="EF_HAND_2"/>
    <property type="match status" value="2"/>
</dbReference>
<sequence>MAALGLSDRNDNECCSLVEDEALAMLEEKHASWEELEEAFRVFDGNSDGFISPVELQSVMRRLGLQQDSSHEECERMLKVFDKDGDGMINFDEFKVMMEGTV</sequence>
<name>A0A0D9XNZ2_9ORYZ</name>
<protein>
    <recommendedName>
        <fullName evidence="5">EF-hand domain-containing protein</fullName>
    </recommendedName>
</protein>
<dbReference type="PANTHER" id="PTHR10891">
    <property type="entry name" value="EF-HAND CALCIUM-BINDING DOMAIN CONTAINING PROTEIN"/>
    <property type="match status" value="1"/>
</dbReference>
<dbReference type="Gene3D" id="1.10.238.10">
    <property type="entry name" value="EF-hand"/>
    <property type="match status" value="1"/>
</dbReference>
<dbReference type="CDD" id="cd00051">
    <property type="entry name" value="EFh"/>
    <property type="match status" value="1"/>
</dbReference>
<keyword evidence="7" id="KW-1185">Reference proteome</keyword>
<feature type="domain" description="EF-hand" evidence="5">
    <location>
        <begin position="69"/>
        <end position="102"/>
    </location>
</feature>
<proteinExistence type="predicted"/>
<dbReference type="eggNOG" id="KOG0027">
    <property type="taxonomic scope" value="Eukaryota"/>
</dbReference>
<dbReference type="InterPro" id="IPR002048">
    <property type="entry name" value="EF_hand_dom"/>
</dbReference>
<dbReference type="FunFam" id="1.10.238.10:FF:000089">
    <property type="entry name" value="calmodulin-like protein 3"/>
    <property type="match status" value="1"/>
</dbReference>
<dbReference type="SMART" id="SM00054">
    <property type="entry name" value="EFh"/>
    <property type="match status" value="2"/>
</dbReference>
<reference evidence="6 7" key="1">
    <citation type="submission" date="2012-08" db="EMBL/GenBank/DDBJ databases">
        <title>Oryza genome evolution.</title>
        <authorList>
            <person name="Wing R.A."/>
        </authorList>
    </citation>
    <scope>NUCLEOTIDE SEQUENCE</scope>
</reference>
<evidence type="ECO:0000256" key="1">
    <source>
        <dbReference type="ARBA" id="ARBA00003291"/>
    </source>
</evidence>
<evidence type="ECO:0000256" key="2">
    <source>
        <dbReference type="ARBA" id="ARBA00022723"/>
    </source>
</evidence>
<dbReference type="Gramene" id="LPERR11G02340.1">
    <property type="protein sequence ID" value="LPERR11G02340.1"/>
    <property type="gene ID" value="LPERR11G02340"/>
</dbReference>
<dbReference type="AlphaFoldDB" id="A0A0D9XNZ2"/>
<dbReference type="EnsemblPlants" id="LPERR11G02340.1">
    <property type="protein sequence ID" value="LPERR11G02340.1"/>
    <property type="gene ID" value="LPERR11G02340"/>
</dbReference>
<dbReference type="SUPFAM" id="SSF47473">
    <property type="entry name" value="EF-hand"/>
    <property type="match status" value="1"/>
</dbReference>
<keyword evidence="3" id="KW-0677">Repeat</keyword>
<evidence type="ECO:0000313" key="6">
    <source>
        <dbReference type="EnsemblPlants" id="LPERR11G02340.1"/>
    </source>
</evidence>
<dbReference type="HOGENOM" id="CLU_061288_11_1_1"/>
<reference evidence="7" key="2">
    <citation type="submission" date="2013-12" db="EMBL/GenBank/DDBJ databases">
        <authorList>
            <person name="Yu Y."/>
            <person name="Lee S."/>
            <person name="de Baynast K."/>
            <person name="Wissotski M."/>
            <person name="Liu L."/>
            <person name="Talag J."/>
            <person name="Goicoechea J."/>
            <person name="Angelova A."/>
            <person name="Jetty R."/>
            <person name="Kudrna D."/>
            <person name="Golser W."/>
            <person name="Rivera L."/>
            <person name="Zhang J."/>
            <person name="Wing R."/>
        </authorList>
    </citation>
    <scope>NUCLEOTIDE SEQUENCE</scope>
</reference>
<dbReference type="Pfam" id="PF13499">
    <property type="entry name" value="EF-hand_7"/>
    <property type="match status" value="1"/>
</dbReference>
<dbReference type="Proteomes" id="UP000032180">
    <property type="component" value="Chromosome 11"/>
</dbReference>
<evidence type="ECO:0000256" key="4">
    <source>
        <dbReference type="ARBA" id="ARBA00022837"/>
    </source>
</evidence>
<dbReference type="InterPro" id="IPR011992">
    <property type="entry name" value="EF-hand-dom_pair"/>
</dbReference>
<organism evidence="6 7">
    <name type="scientific">Leersia perrieri</name>
    <dbReference type="NCBI Taxonomy" id="77586"/>
    <lineage>
        <taxon>Eukaryota</taxon>
        <taxon>Viridiplantae</taxon>
        <taxon>Streptophyta</taxon>
        <taxon>Embryophyta</taxon>
        <taxon>Tracheophyta</taxon>
        <taxon>Spermatophyta</taxon>
        <taxon>Magnoliopsida</taxon>
        <taxon>Liliopsida</taxon>
        <taxon>Poales</taxon>
        <taxon>Poaceae</taxon>
        <taxon>BOP clade</taxon>
        <taxon>Oryzoideae</taxon>
        <taxon>Oryzeae</taxon>
        <taxon>Oryzinae</taxon>
        <taxon>Leersia</taxon>
    </lineage>
</organism>
<dbReference type="STRING" id="77586.A0A0D9XNZ2"/>